<dbReference type="EMBL" id="LAZR01001441">
    <property type="protein sequence ID" value="KKN44613.1"/>
    <property type="molecule type" value="Genomic_DNA"/>
</dbReference>
<evidence type="ECO:0000313" key="2">
    <source>
        <dbReference type="EMBL" id="KKN44613.1"/>
    </source>
</evidence>
<sequence>MLELKEKPVSTIEEPQEESAPISQGQHMADYIWGKVYQYVKALDAAKIALKLCKKHAVEVAEFVAVAPARMAEKEEEINKAIGAGKGTEKLERELDVLRTEAERKKDWLHKTIKVNPKYGHTMKERLLKEAEQDVFEKTSDLSIAQDAAFKGKTVVGVLNKEKCSLRAREFALEKTIAEILGILKEKGLPVIQGAKFLNCSQFVSTIYHSHPLMKMYRLMIDASVLEIRKGKYMLGDRKLAEIIAHPNLKDVPKPDRIETVYVNLEQLKELQPGHLELKRDGDAKRMIAIRIPAKIRDEAIDSDFVKPEPRTWQDIKDDMAAGRATPTMPKANILHTMPKSPDRLIISEKLTVDKCRQIIQDEMKLRIEEFRIDVIKDLSKVHADQQERLTQANIQRIRLLIESETKPKLIDVKVDEKVVAELIREEYRKMYLRVYEEFSTSEPEETNE</sequence>
<dbReference type="AlphaFoldDB" id="A0A0F9TTA6"/>
<feature type="region of interest" description="Disordered" evidence="1">
    <location>
        <begin position="1"/>
        <end position="24"/>
    </location>
</feature>
<protein>
    <submittedName>
        <fullName evidence="2">Uncharacterized protein</fullName>
    </submittedName>
</protein>
<organism evidence="2">
    <name type="scientific">marine sediment metagenome</name>
    <dbReference type="NCBI Taxonomy" id="412755"/>
    <lineage>
        <taxon>unclassified sequences</taxon>
        <taxon>metagenomes</taxon>
        <taxon>ecological metagenomes</taxon>
    </lineage>
</organism>
<name>A0A0F9TTA6_9ZZZZ</name>
<comment type="caution">
    <text evidence="2">The sequence shown here is derived from an EMBL/GenBank/DDBJ whole genome shotgun (WGS) entry which is preliminary data.</text>
</comment>
<reference evidence="2" key="1">
    <citation type="journal article" date="2015" name="Nature">
        <title>Complex archaea that bridge the gap between prokaryotes and eukaryotes.</title>
        <authorList>
            <person name="Spang A."/>
            <person name="Saw J.H."/>
            <person name="Jorgensen S.L."/>
            <person name="Zaremba-Niedzwiedzka K."/>
            <person name="Martijn J."/>
            <person name="Lind A.E."/>
            <person name="van Eijk R."/>
            <person name="Schleper C."/>
            <person name="Guy L."/>
            <person name="Ettema T.J."/>
        </authorList>
    </citation>
    <scope>NUCLEOTIDE SEQUENCE</scope>
</reference>
<gene>
    <name evidence="2" type="ORF">LCGC14_0691510</name>
</gene>
<accession>A0A0F9TTA6</accession>
<evidence type="ECO:0000256" key="1">
    <source>
        <dbReference type="SAM" id="MobiDB-lite"/>
    </source>
</evidence>
<proteinExistence type="predicted"/>